<dbReference type="PROSITE" id="PS00028">
    <property type="entry name" value="ZINC_FINGER_C2H2_1"/>
    <property type="match status" value="6"/>
</dbReference>
<feature type="region of interest" description="Disordered" evidence="3">
    <location>
        <begin position="120"/>
        <end position="143"/>
    </location>
</feature>
<evidence type="ECO:0008006" key="8">
    <source>
        <dbReference type="Google" id="ProtNLM"/>
    </source>
</evidence>
<dbReference type="Proteomes" id="UP000075883">
    <property type="component" value="Unassembled WGS sequence"/>
</dbReference>
<dbReference type="VEuPathDB" id="VectorBase:ACUA025579"/>
<dbReference type="PROSITE" id="PS51915">
    <property type="entry name" value="ZAD"/>
    <property type="match status" value="1"/>
</dbReference>
<feature type="domain" description="C2H2-type" evidence="4">
    <location>
        <begin position="328"/>
        <end position="355"/>
    </location>
</feature>
<dbReference type="InterPro" id="IPR036236">
    <property type="entry name" value="Znf_C2H2_sf"/>
</dbReference>
<dbReference type="PROSITE" id="PS50157">
    <property type="entry name" value="ZINC_FINGER_C2H2_2"/>
    <property type="match status" value="7"/>
</dbReference>
<feature type="binding site" evidence="2">
    <location>
        <position position="5"/>
    </location>
    <ligand>
        <name>Zn(2+)</name>
        <dbReference type="ChEBI" id="CHEBI:29105"/>
    </ligand>
</feature>
<reference evidence="7" key="1">
    <citation type="submission" date="2013-09" db="EMBL/GenBank/DDBJ databases">
        <title>The Genome Sequence of Anopheles culicifacies species A.</title>
        <authorList>
            <consortium name="The Broad Institute Genomics Platform"/>
            <person name="Neafsey D.E."/>
            <person name="Besansky N."/>
            <person name="Howell P."/>
            <person name="Walton C."/>
            <person name="Young S.K."/>
            <person name="Zeng Q."/>
            <person name="Gargeya S."/>
            <person name="Fitzgerald M."/>
            <person name="Haas B."/>
            <person name="Abouelleil A."/>
            <person name="Allen A.W."/>
            <person name="Alvarado L."/>
            <person name="Arachchi H.M."/>
            <person name="Berlin A.M."/>
            <person name="Chapman S.B."/>
            <person name="Gainer-Dewar J."/>
            <person name="Goldberg J."/>
            <person name="Griggs A."/>
            <person name="Gujja S."/>
            <person name="Hansen M."/>
            <person name="Howarth C."/>
            <person name="Imamovic A."/>
            <person name="Ireland A."/>
            <person name="Larimer J."/>
            <person name="McCowan C."/>
            <person name="Murphy C."/>
            <person name="Pearson M."/>
            <person name="Poon T.W."/>
            <person name="Priest M."/>
            <person name="Roberts A."/>
            <person name="Saif S."/>
            <person name="Shea T."/>
            <person name="Sisk P."/>
            <person name="Sykes S."/>
            <person name="Wortman J."/>
            <person name="Nusbaum C."/>
            <person name="Birren B."/>
        </authorList>
    </citation>
    <scope>NUCLEOTIDE SEQUENCE [LARGE SCALE GENOMIC DNA]</scope>
    <source>
        <strain evidence="7">A-37</strain>
    </source>
</reference>
<evidence type="ECO:0000259" key="5">
    <source>
        <dbReference type="PROSITE" id="PS51915"/>
    </source>
</evidence>
<dbReference type="InterPro" id="IPR012934">
    <property type="entry name" value="Znf_AD"/>
</dbReference>
<feature type="domain" description="C2H2-type" evidence="4">
    <location>
        <begin position="243"/>
        <end position="271"/>
    </location>
</feature>
<keyword evidence="7" id="KW-1185">Reference proteome</keyword>
<dbReference type="SUPFAM" id="SSF57667">
    <property type="entry name" value="beta-beta-alpha zinc fingers"/>
    <property type="match status" value="3"/>
</dbReference>
<feature type="domain" description="C2H2-type" evidence="4">
    <location>
        <begin position="359"/>
        <end position="382"/>
    </location>
</feature>
<protein>
    <recommendedName>
        <fullName evidence="8">Transcription factor grauzone</fullName>
    </recommendedName>
</protein>
<dbReference type="InterPro" id="IPR013087">
    <property type="entry name" value="Znf_C2H2_type"/>
</dbReference>
<feature type="binding site" evidence="2">
    <location>
        <position position="50"/>
    </location>
    <ligand>
        <name>Zn(2+)</name>
        <dbReference type="ChEBI" id="CHEBI:29105"/>
    </ligand>
</feature>
<feature type="binding site" evidence="2">
    <location>
        <position position="53"/>
    </location>
    <ligand>
        <name>Zn(2+)</name>
        <dbReference type="ChEBI" id="CHEBI:29105"/>
    </ligand>
</feature>
<dbReference type="Gene3D" id="3.30.160.60">
    <property type="entry name" value="Classic Zinc Finger"/>
    <property type="match status" value="4"/>
</dbReference>
<feature type="domain" description="ZAD" evidence="5">
    <location>
        <begin position="3"/>
        <end position="77"/>
    </location>
</feature>
<dbReference type="EMBL" id="AXCM01000793">
    <property type="status" value="NOT_ANNOTATED_CDS"/>
    <property type="molecule type" value="Genomic_DNA"/>
</dbReference>
<dbReference type="SMART" id="SM00868">
    <property type="entry name" value="zf-AD"/>
    <property type="match status" value="1"/>
</dbReference>
<accession>A0A182MT03</accession>
<feature type="domain" description="C2H2-type" evidence="4">
    <location>
        <begin position="446"/>
        <end position="474"/>
    </location>
</feature>
<dbReference type="GO" id="GO:0003700">
    <property type="term" value="F:DNA-binding transcription factor activity"/>
    <property type="evidence" value="ECO:0007669"/>
    <property type="project" value="InterPro"/>
</dbReference>
<evidence type="ECO:0000256" key="2">
    <source>
        <dbReference type="PROSITE-ProRule" id="PRU01263"/>
    </source>
</evidence>
<feature type="compositionally biased region" description="Acidic residues" evidence="3">
    <location>
        <begin position="131"/>
        <end position="142"/>
    </location>
</feature>
<reference evidence="6" key="2">
    <citation type="submission" date="2020-05" db="UniProtKB">
        <authorList>
            <consortium name="EnsemblMetazoa"/>
        </authorList>
    </citation>
    <scope>IDENTIFICATION</scope>
    <source>
        <strain evidence="6">A-37</strain>
    </source>
</reference>
<keyword evidence="2" id="KW-0479">Metal-binding</keyword>
<dbReference type="GO" id="GO:0005634">
    <property type="term" value="C:nucleus"/>
    <property type="evidence" value="ECO:0007669"/>
    <property type="project" value="InterPro"/>
</dbReference>
<evidence type="ECO:0000313" key="6">
    <source>
        <dbReference type="EnsemblMetazoa" id="ACUA025579-PA"/>
    </source>
</evidence>
<dbReference type="SMART" id="SM00355">
    <property type="entry name" value="ZnF_C2H2"/>
    <property type="match status" value="9"/>
</dbReference>
<evidence type="ECO:0000256" key="3">
    <source>
        <dbReference type="SAM" id="MobiDB-lite"/>
    </source>
</evidence>
<keyword evidence="1" id="KW-0863">Zinc-finger</keyword>
<dbReference type="Pfam" id="PF00096">
    <property type="entry name" value="zf-C2H2"/>
    <property type="match status" value="2"/>
</dbReference>
<feature type="domain" description="C2H2-type" evidence="4">
    <location>
        <begin position="417"/>
        <end position="441"/>
    </location>
</feature>
<name>A0A182MT03_9DIPT</name>
<dbReference type="GO" id="GO:0008270">
    <property type="term" value="F:zinc ion binding"/>
    <property type="evidence" value="ECO:0007669"/>
    <property type="project" value="UniProtKB-UniRule"/>
</dbReference>
<sequence>MGEKCRLCLGRIGYRKCCSIADVTFSLMLSNVFSFAISPTGSKNLPTAVCASCMTKVRNFHEYSETVQKNQAILFQESVQWVENDAEDNRSQKVSSEDETIKCGEEIKEDTALESTIEEDLIRESESMLEDKDDSLSDEDSESVVLEVGEENGKLNDASECEKDEPKENDRKLHENDRIIQKFFTMRCELCPDTAEQEFDRFLTLQRHYRKFHQCRGYLRCCGKQYFRRFRAMEHIASHRGMIRCELCDKSFTSKSYLLQHMAEQHTEAPQGTSYACEHCERTFHTKRQRDVHRAVHKTTVCKVCGKSVNTGYIKKHIAQVHDTPLKLMCDLCGQTFSGSLALDRHLKLHQGIEVIETMQCTYCGKRLRGKYNMQKHIQRMHLEPGNVYRCDVCGHESPNSIALEDHKKRVHSDAQIECDQCGKRFKRKINLTEHVAALHTRTPLYACAFCEATFYSKANYYNHRKMQHTAEWEALRQDKVVTHGSS</sequence>
<dbReference type="Pfam" id="PF07776">
    <property type="entry name" value="zf-AD"/>
    <property type="match status" value="1"/>
</dbReference>
<organism evidence="6 7">
    <name type="scientific">Anopheles culicifacies</name>
    <dbReference type="NCBI Taxonomy" id="139723"/>
    <lineage>
        <taxon>Eukaryota</taxon>
        <taxon>Metazoa</taxon>
        <taxon>Ecdysozoa</taxon>
        <taxon>Arthropoda</taxon>
        <taxon>Hexapoda</taxon>
        <taxon>Insecta</taxon>
        <taxon>Pterygota</taxon>
        <taxon>Neoptera</taxon>
        <taxon>Endopterygota</taxon>
        <taxon>Diptera</taxon>
        <taxon>Nematocera</taxon>
        <taxon>Culicoidea</taxon>
        <taxon>Culicidae</taxon>
        <taxon>Anophelinae</taxon>
        <taxon>Anopheles</taxon>
        <taxon>culicifacies species complex</taxon>
    </lineage>
</organism>
<keyword evidence="2" id="KW-0862">Zinc</keyword>
<evidence type="ECO:0000256" key="1">
    <source>
        <dbReference type="PROSITE-ProRule" id="PRU00042"/>
    </source>
</evidence>
<feature type="domain" description="C2H2-type" evidence="4">
    <location>
        <begin position="275"/>
        <end position="297"/>
    </location>
</feature>
<evidence type="ECO:0000313" key="7">
    <source>
        <dbReference type="Proteomes" id="UP000075883"/>
    </source>
</evidence>
<dbReference type="AlphaFoldDB" id="A0A182MT03"/>
<dbReference type="Gene3D" id="3.40.1800.20">
    <property type="match status" value="1"/>
</dbReference>
<dbReference type="Pfam" id="PF12874">
    <property type="entry name" value="zf-met"/>
    <property type="match status" value="1"/>
</dbReference>
<proteinExistence type="predicted"/>
<feature type="domain" description="C2H2-type" evidence="4">
    <location>
        <begin position="389"/>
        <end position="417"/>
    </location>
</feature>
<feature type="binding site" evidence="2">
    <location>
        <position position="8"/>
    </location>
    <ligand>
        <name>Zn(2+)</name>
        <dbReference type="ChEBI" id="CHEBI:29105"/>
    </ligand>
</feature>
<dbReference type="PANTHER" id="PTHR23225:SF2">
    <property type="entry name" value="AT09679P-RELATED"/>
    <property type="match status" value="1"/>
</dbReference>
<evidence type="ECO:0000259" key="4">
    <source>
        <dbReference type="PROSITE" id="PS50157"/>
    </source>
</evidence>
<feature type="compositionally biased region" description="Basic and acidic residues" evidence="3">
    <location>
        <begin position="120"/>
        <end position="130"/>
    </location>
</feature>
<dbReference type="PANTHER" id="PTHR23225">
    <property type="entry name" value="ZINC FINGER PROTEIN"/>
    <property type="match status" value="1"/>
</dbReference>
<dbReference type="SUPFAM" id="SSF57716">
    <property type="entry name" value="Glucocorticoid receptor-like (DNA-binding domain)"/>
    <property type="match status" value="1"/>
</dbReference>
<dbReference type="InterPro" id="IPR039970">
    <property type="entry name" value="TF_Grauzone"/>
</dbReference>
<dbReference type="STRING" id="139723.A0A182MT03"/>
<dbReference type="EnsemblMetazoa" id="ACUA025579-RA">
    <property type="protein sequence ID" value="ACUA025579-PA"/>
    <property type="gene ID" value="ACUA025579"/>
</dbReference>